<organism evidence="11 12">
    <name type="scientific">Streptomyces albidochromogenes</name>
    <dbReference type="NCBI Taxonomy" id="329524"/>
    <lineage>
        <taxon>Bacteria</taxon>
        <taxon>Bacillati</taxon>
        <taxon>Actinomycetota</taxon>
        <taxon>Actinomycetes</taxon>
        <taxon>Kitasatosporales</taxon>
        <taxon>Streptomycetaceae</taxon>
        <taxon>Streptomyces</taxon>
    </lineage>
</organism>
<evidence type="ECO:0000256" key="8">
    <source>
        <dbReference type="SAM" id="MobiDB-lite"/>
    </source>
</evidence>
<name>A0ABW6FKH1_9ACTN</name>
<dbReference type="Proteomes" id="UP001598448">
    <property type="component" value="Unassembled WGS sequence"/>
</dbReference>
<reference evidence="11 12" key="1">
    <citation type="submission" date="2024-09" db="EMBL/GenBank/DDBJ databases">
        <title>The Natural Products Discovery Center: Release of the First 8490 Sequenced Strains for Exploring Actinobacteria Biosynthetic Diversity.</title>
        <authorList>
            <person name="Kalkreuter E."/>
            <person name="Kautsar S.A."/>
            <person name="Yang D."/>
            <person name="Bader C.D."/>
            <person name="Teijaro C.N."/>
            <person name="Fluegel L."/>
            <person name="Davis C.M."/>
            <person name="Simpson J.R."/>
            <person name="Lauterbach L."/>
            <person name="Steele A.D."/>
            <person name="Gui C."/>
            <person name="Meng S."/>
            <person name="Li G."/>
            <person name="Viehrig K."/>
            <person name="Ye F."/>
            <person name="Su P."/>
            <person name="Kiefer A.F."/>
            <person name="Nichols A."/>
            <person name="Cepeda A.J."/>
            <person name="Yan W."/>
            <person name="Fan B."/>
            <person name="Jiang Y."/>
            <person name="Adhikari A."/>
            <person name="Zheng C.-J."/>
            <person name="Schuster L."/>
            <person name="Cowan T.M."/>
            <person name="Smanski M.J."/>
            <person name="Chevrette M.G."/>
            <person name="De Carvalho L.P.S."/>
            <person name="Shen B."/>
        </authorList>
    </citation>
    <scope>NUCLEOTIDE SEQUENCE [LARGE SCALE GENOMIC DNA]</scope>
    <source>
        <strain evidence="11 12">NPDC058348</strain>
    </source>
</reference>
<dbReference type="InterPro" id="IPR017441">
    <property type="entry name" value="Protein_kinase_ATP_BS"/>
</dbReference>
<evidence type="ECO:0000313" key="12">
    <source>
        <dbReference type="Proteomes" id="UP001598448"/>
    </source>
</evidence>
<dbReference type="PANTHER" id="PTHR43289">
    <property type="entry name" value="MITOGEN-ACTIVATED PROTEIN KINASE KINASE KINASE 20-RELATED"/>
    <property type="match status" value="1"/>
</dbReference>
<dbReference type="InterPro" id="IPR000719">
    <property type="entry name" value="Prot_kinase_dom"/>
</dbReference>
<keyword evidence="5 11" id="KW-0418">Kinase</keyword>
<feature type="compositionally biased region" description="Low complexity" evidence="8">
    <location>
        <begin position="375"/>
        <end position="422"/>
    </location>
</feature>
<evidence type="ECO:0000256" key="5">
    <source>
        <dbReference type="ARBA" id="ARBA00022777"/>
    </source>
</evidence>
<feature type="compositionally biased region" description="Pro residues" evidence="8">
    <location>
        <begin position="281"/>
        <end position="291"/>
    </location>
</feature>
<evidence type="ECO:0000256" key="1">
    <source>
        <dbReference type="ARBA" id="ARBA00012513"/>
    </source>
</evidence>
<dbReference type="PANTHER" id="PTHR43289:SF6">
    <property type="entry name" value="SERINE_THREONINE-PROTEIN KINASE NEKL-3"/>
    <property type="match status" value="1"/>
</dbReference>
<feature type="binding site" evidence="7">
    <location>
        <position position="44"/>
    </location>
    <ligand>
        <name>ATP</name>
        <dbReference type="ChEBI" id="CHEBI:30616"/>
    </ligand>
</feature>
<evidence type="ECO:0000256" key="4">
    <source>
        <dbReference type="ARBA" id="ARBA00022741"/>
    </source>
</evidence>
<dbReference type="EMBL" id="JBHXIJ010000087">
    <property type="protein sequence ID" value="MFD5100193.1"/>
    <property type="molecule type" value="Genomic_DNA"/>
</dbReference>
<dbReference type="RefSeq" id="WP_386713821.1">
    <property type="nucleotide sequence ID" value="NZ_JBHXIJ010000087.1"/>
</dbReference>
<dbReference type="SUPFAM" id="SSF56112">
    <property type="entry name" value="Protein kinase-like (PK-like)"/>
    <property type="match status" value="1"/>
</dbReference>
<dbReference type="SMART" id="SM00220">
    <property type="entry name" value="S_TKc"/>
    <property type="match status" value="1"/>
</dbReference>
<feature type="domain" description="Protein kinase" evidence="10">
    <location>
        <begin position="15"/>
        <end position="271"/>
    </location>
</feature>
<keyword evidence="3" id="KW-0808">Transferase</keyword>
<evidence type="ECO:0000256" key="3">
    <source>
        <dbReference type="ARBA" id="ARBA00022679"/>
    </source>
</evidence>
<dbReference type="EC" id="2.7.11.1" evidence="1"/>
<feature type="region of interest" description="Disordered" evidence="8">
    <location>
        <begin position="364"/>
        <end position="429"/>
    </location>
</feature>
<evidence type="ECO:0000256" key="2">
    <source>
        <dbReference type="ARBA" id="ARBA00022527"/>
    </source>
</evidence>
<dbReference type="PROSITE" id="PS00107">
    <property type="entry name" value="PROTEIN_KINASE_ATP"/>
    <property type="match status" value="1"/>
</dbReference>
<evidence type="ECO:0000256" key="9">
    <source>
        <dbReference type="SAM" id="Phobius"/>
    </source>
</evidence>
<dbReference type="Gene3D" id="1.10.510.10">
    <property type="entry name" value="Transferase(Phosphotransferase) domain 1"/>
    <property type="match status" value="1"/>
</dbReference>
<dbReference type="GO" id="GO:0016301">
    <property type="term" value="F:kinase activity"/>
    <property type="evidence" value="ECO:0007669"/>
    <property type="project" value="UniProtKB-KW"/>
</dbReference>
<protein>
    <recommendedName>
        <fullName evidence="1">non-specific serine/threonine protein kinase</fullName>
        <ecNumber evidence="1">2.7.11.1</ecNumber>
    </recommendedName>
</protein>
<keyword evidence="6 7" id="KW-0067">ATP-binding</keyword>
<feature type="transmembrane region" description="Helical" evidence="9">
    <location>
        <begin position="339"/>
        <end position="359"/>
    </location>
</feature>
<dbReference type="InterPro" id="IPR008271">
    <property type="entry name" value="Ser/Thr_kinase_AS"/>
</dbReference>
<keyword evidence="9" id="KW-0812">Transmembrane</keyword>
<accession>A0ABW6FKH1</accession>
<dbReference type="InterPro" id="IPR011009">
    <property type="entry name" value="Kinase-like_dom_sf"/>
</dbReference>
<sequence length="537" mass="55842">MSGPGDIGDIVDGRFELLERLGSGGMGTVWRARDTALHREVALKEVRSFGPEPAGGAEASRILRERVMREARALARISHPHVVTIHHIVDEEPHPWLVMELLPGRTLQHRLEEGPLPPREAARTGRELLAALRAAHAAGIHHRDVKPANVLLRADGRAVLTDFGIAAVRDSTPLTMTGEVIGSPECMAPERVRGSADVPASDLWSLGMTLYVCVEGVSPMRRGSTLATLAAVLDDPVPPPRQAGPLGPVLAELLVRDPAARPDAERLDALLAAAEAGRAQAPPPAPVPPSPARTDTPRPAPPAPGSPHTPHSLPTVGPGNGSGDSSATVTSPRRGRAPLAAAAAVVALALLGVAAYAVLKPEAEPAGRAGGSSGTGATAITPSTTRATTTSPSPSASPTASASPAPSTPSATTSTPATVSAPPERPPVAGSWVAQLHSEPLTTGRAALERRLATVRQRVPQAQVLRSDDFRSLRSGYWVIYAAGPFADGRAALSFCAARGRTTPDQCLGRWISDDAADRTYLCRPPVSAPTGRCTRP</sequence>
<proteinExistence type="predicted"/>
<comment type="caution">
    <text evidence="11">The sequence shown here is derived from an EMBL/GenBank/DDBJ whole genome shotgun (WGS) entry which is preliminary data.</text>
</comment>
<dbReference type="Gene3D" id="3.30.200.20">
    <property type="entry name" value="Phosphorylase Kinase, domain 1"/>
    <property type="match status" value="1"/>
</dbReference>
<keyword evidence="9" id="KW-0472">Membrane</keyword>
<keyword evidence="9" id="KW-1133">Transmembrane helix</keyword>
<evidence type="ECO:0000256" key="6">
    <source>
        <dbReference type="ARBA" id="ARBA00022840"/>
    </source>
</evidence>
<evidence type="ECO:0000256" key="7">
    <source>
        <dbReference type="PROSITE-ProRule" id="PRU10141"/>
    </source>
</evidence>
<dbReference type="PROSITE" id="PS50011">
    <property type="entry name" value="PROTEIN_KINASE_DOM"/>
    <property type="match status" value="1"/>
</dbReference>
<keyword evidence="12" id="KW-1185">Reference proteome</keyword>
<evidence type="ECO:0000259" key="10">
    <source>
        <dbReference type="PROSITE" id="PS50011"/>
    </source>
</evidence>
<keyword evidence="4 7" id="KW-0547">Nucleotide-binding</keyword>
<dbReference type="PROSITE" id="PS00108">
    <property type="entry name" value="PROTEIN_KINASE_ST"/>
    <property type="match status" value="1"/>
</dbReference>
<feature type="region of interest" description="Disordered" evidence="8">
    <location>
        <begin position="276"/>
        <end position="333"/>
    </location>
</feature>
<keyword evidence="2" id="KW-0723">Serine/threonine-protein kinase</keyword>
<feature type="compositionally biased region" description="Pro residues" evidence="8">
    <location>
        <begin position="298"/>
        <end position="307"/>
    </location>
</feature>
<dbReference type="Pfam" id="PF00069">
    <property type="entry name" value="Pkinase"/>
    <property type="match status" value="1"/>
</dbReference>
<dbReference type="CDD" id="cd14014">
    <property type="entry name" value="STKc_PknB_like"/>
    <property type="match status" value="1"/>
</dbReference>
<gene>
    <name evidence="11" type="ORF">ACFWJN_14695</name>
</gene>
<evidence type="ECO:0000313" key="11">
    <source>
        <dbReference type="EMBL" id="MFD5100193.1"/>
    </source>
</evidence>